<keyword evidence="1" id="KW-0560">Oxidoreductase</keyword>
<feature type="transmembrane region" description="Helical" evidence="1">
    <location>
        <begin position="115"/>
        <end position="135"/>
    </location>
</feature>
<feature type="transmembrane region" description="Helical" evidence="1">
    <location>
        <begin position="156"/>
        <end position="176"/>
    </location>
</feature>
<keyword evidence="1" id="KW-0408">Iron</keyword>
<feature type="transmembrane region" description="Helical" evidence="1">
    <location>
        <begin position="244"/>
        <end position="261"/>
    </location>
</feature>
<evidence type="ECO:0000313" key="3">
    <source>
        <dbReference type="Proteomes" id="UP000031760"/>
    </source>
</evidence>
<keyword evidence="1" id="KW-0812">Transmembrane</keyword>
<dbReference type="RefSeq" id="WP_041494914.1">
    <property type="nucleotide sequence ID" value="NZ_AP014548.1"/>
</dbReference>
<sequence length="293" mass="33482">MEASKNLYNGILILSLFALWLALRITDGVEYTISIMLILSIGIGHGANDLKIYFKKEKLSWRKIISFIAVYALMVASIFCGFFLLPDLMLCLFLLASGYHFGQEHFEKYTLDRSILTYLFEMSYGLSIILCLLYINSAESLAVINDLIETEITADWLMISLIGSTVICLFTGIKTIRSIAGSNILRELLYLLVLFVLFDSSSLIWGFGIYFVLWHSVPSMYQQIEHLHGAVSLKTLWKYIKNSLLYWLLALGFLAALYYVLIDNETLFLTILVSFLGAITFPHLLVMHRLYKQ</sequence>
<dbReference type="GO" id="GO:0005886">
    <property type="term" value="C:plasma membrane"/>
    <property type="evidence" value="ECO:0007669"/>
    <property type="project" value="UniProtKB-SubCell"/>
</dbReference>
<feature type="transmembrane region" description="Helical" evidence="1">
    <location>
        <begin position="267"/>
        <end position="286"/>
    </location>
</feature>
<dbReference type="Proteomes" id="UP000031760">
    <property type="component" value="Chromosome"/>
</dbReference>
<organism evidence="2 3">
    <name type="scientific">Nonlabens marinus S1-08</name>
    <dbReference type="NCBI Taxonomy" id="1454201"/>
    <lineage>
        <taxon>Bacteria</taxon>
        <taxon>Pseudomonadati</taxon>
        <taxon>Bacteroidota</taxon>
        <taxon>Flavobacteriia</taxon>
        <taxon>Flavobacteriales</taxon>
        <taxon>Flavobacteriaceae</taxon>
        <taxon>Nonlabens</taxon>
    </lineage>
</organism>
<dbReference type="GO" id="GO:0003834">
    <property type="term" value="F:beta-carotene 15,15'-dioxygenase activity"/>
    <property type="evidence" value="ECO:0007669"/>
    <property type="project" value="UniProtKB-EC"/>
</dbReference>
<evidence type="ECO:0000256" key="1">
    <source>
        <dbReference type="HAMAP-Rule" id="MF_02093"/>
    </source>
</evidence>
<gene>
    <name evidence="2" type="ORF">NMS_0163</name>
</gene>
<name>W8VVU5_9FLAO</name>
<dbReference type="HOGENOM" id="CLU_068196_1_0_10"/>
<comment type="subcellular location">
    <subcellularLocation>
        <location evidence="1">Cell membrane</location>
        <topology evidence="1">Multi-pass membrane protein</topology>
    </subcellularLocation>
</comment>
<proteinExistence type="inferred from homology"/>
<comment type="cofactor">
    <cofactor evidence="1">
        <name>Fe(2+)</name>
        <dbReference type="ChEBI" id="CHEBI:29033"/>
    </cofactor>
</comment>
<keyword evidence="1" id="KW-1003">Cell membrane</keyword>
<keyword evidence="1" id="KW-0479">Metal-binding</keyword>
<protein>
    <recommendedName>
        <fullName evidence="1">Probable beta-carotene 15,15'-dioxygenase</fullName>
        <ecNumber evidence="1">1.13.11.63</ecNumber>
    </recommendedName>
</protein>
<feature type="transmembrane region" description="Helical" evidence="1">
    <location>
        <begin position="31"/>
        <end position="47"/>
    </location>
</feature>
<dbReference type="NCBIfam" id="TIGR03753">
    <property type="entry name" value="blh_monoox"/>
    <property type="match status" value="1"/>
</dbReference>
<dbReference type="InterPro" id="IPR022270">
    <property type="entry name" value="Blh_diox"/>
</dbReference>
<dbReference type="HAMAP" id="MF_02093">
    <property type="entry name" value="Beta_carotene_diox"/>
    <property type="match status" value="1"/>
</dbReference>
<keyword evidence="3" id="KW-1185">Reference proteome</keyword>
<keyword evidence="1" id="KW-0472">Membrane</keyword>
<feature type="transmembrane region" description="Helical" evidence="1">
    <location>
        <begin position="188"/>
        <end position="213"/>
    </location>
</feature>
<evidence type="ECO:0000313" key="2">
    <source>
        <dbReference type="EMBL" id="BAO54172.1"/>
    </source>
</evidence>
<feature type="transmembrane region" description="Helical" evidence="1">
    <location>
        <begin position="7"/>
        <end position="25"/>
    </location>
</feature>
<dbReference type="GO" id="GO:0016121">
    <property type="term" value="P:carotene catabolic process"/>
    <property type="evidence" value="ECO:0007669"/>
    <property type="project" value="UniProtKB-UniRule"/>
</dbReference>
<accession>W8VVU5</accession>
<dbReference type="KEGG" id="nmf:NMS_0163"/>
<keyword evidence="1" id="KW-0223">Dioxygenase</keyword>
<keyword evidence="1" id="KW-1133">Transmembrane helix</keyword>
<dbReference type="EMBL" id="AP014548">
    <property type="protein sequence ID" value="BAO54172.1"/>
    <property type="molecule type" value="Genomic_DNA"/>
</dbReference>
<dbReference type="STRING" id="1454201.NMS_0163"/>
<dbReference type="OrthoDB" id="945227at2"/>
<comment type="function">
    <text evidence="1">Catalyzes the cleavage of beta-carotene at its central double bond (15,15') to yield two molecules of all-trans-retinal.</text>
</comment>
<comment type="caution">
    <text evidence="1">Lacks conserved residue(s) required for the propagation of feature annotation.</text>
</comment>
<comment type="similarity">
    <text evidence="1">Belongs to the Brp/Blh beta-carotene diooxygenase family.</text>
</comment>
<dbReference type="AlphaFoldDB" id="W8VVU5"/>
<feature type="transmembrane region" description="Helical" evidence="1">
    <location>
        <begin position="68"/>
        <end position="95"/>
    </location>
</feature>
<reference evidence="2 3" key="1">
    <citation type="journal article" date="2014" name="Proc. Natl. Acad. Sci. U.S.A.">
        <title>Functional characterization of flavobacteria rhodopsins reveals a unique class of light-driven chloride pump in bacteria.</title>
        <authorList>
            <person name="Yoshizawa S."/>
            <person name="Kumagai Y."/>
            <person name="Kim H."/>
            <person name="Ogura Y."/>
            <person name="Hayashi T."/>
            <person name="Iwasaki W."/>
            <person name="DeLong E.F."/>
            <person name="Kogure K."/>
        </authorList>
    </citation>
    <scope>NUCLEOTIDE SEQUENCE [LARGE SCALE GENOMIC DNA]</scope>
    <source>
        <strain evidence="2 3">S1-08</strain>
    </source>
</reference>
<comment type="catalytic activity">
    <reaction evidence="1">
        <text>all-trans-beta-carotene + O2 = 2 all-trans-retinal</text>
        <dbReference type="Rhea" id="RHEA:32887"/>
        <dbReference type="ChEBI" id="CHEBI:15379"/>
        <dbReference type="ChEBI" id="CHEBI:17579"/>
        <dbReference type="ChEBI" id="CHEBI:17898"/>
        <dbReference type="EC" id="1.13.11.63"/>
    </reaction>
</comment>
<dbReference type="GO" id="GO:0010436">
    <property type="term" value="F:carotenoid dioxygenase activity"/>
    <property type="evidence" value="ECO:0007669"/>
    <property type="project" value="UniProtKB-UniRule"/>
</dbReference>
<dbReference type="EC" id="1.13.11.63" evidence="1"/>
<dbReference type="Pfam" id="PF15461">
    <property type="entry name" value="BCD"/>
    <property type="match status" value="1"/>
</dbReference>
<dbReference type="GO" id="GO:0005506">
    <property type="term" value="F:iron ion binding"/>
    <property type="evidence" value="ECO:0007669"/>
    <property type="project" value="UniProtKB-UniRule"/>
</dbReference>